<organism evidence="1 2">
    <name type="scientific">Corynebacterium glutamicum</name>
    <name type="common">Brevibacterium saccharolyticum</name>
    <dbReference type="NCBI Taxonomy" id="1718"/>
    <lineage>
        <taxon>Bacteria</taxon>
        <taxon>Bacillati</taxon>
        <taxon>Actinomycetota</taxon>
        <taxon>Actinomycetes</taxon>
        <taxon>Mycobacteriales</taxon>
        <taxon>Corynebacteriaceae</taxon>
        <taxon>Corynebacterium</taxon>
    </lineage>
</organism>
<dbReference type="AlphaFoldDB" id="A0AB36IBS7"/>
<accession>A0AB36IBS7</accession>
<comment type="caution">
    <text evidence="1">The sequence shown here is derived from an EMBL/GenBank/DDBJ whole genome shotgun (WGS) entry which is preliminary data.</text>
</comment>
<proteinExistence type="predicted"/>
<name>A0AB36IBS7_CORGT</name>
<sequence>MVLTRDGEPDLRLQPGEIAICDTAIPYELHFYGQWDCTVVTVSREEVTLPSRTLNNAFRKCFPIPDVGSVLTQLIESPIFNKVLSRESSEFLGHTAVDLLAGLVYEKATPYVPDEALRVAVHGYIRENLGSS</sequence>
<protein>
    <recommendedName>
        <fullName evidence="3">Transcription regulator HTH AraC- type ligand binding domain-containing protein</fullName>
    </recommendedName>
</protein>
<dbReference type="EMBL" id="LOQT01000024">
    <property type="protein sequence ID" value="OKX79330.1"/>
    <property type="molecule type" value="Genomic_DNA"/>
</dbReference>
<evidence type="ECO:0000313" key="1">
    <source>
        <dbReference type="EMBL" id="OKX79330.1"/>
    </source>
</evidence>
<dbReference type="Proteomes" id="UP000186091">
    <property type="component" value="Unassembled WGS sequence"/>
</dbReference>
<evidence type="ECO:0000313" key="2">
    <source>
        <dbReference type="Proteomes" id="UP000186091"/>
    </source>
</evidence>
<evidence type="ECO:0008006" key="3">
    <source>
        <dbReference type="Google" id="ProtNLM"/>
    </source>
</evidence>
<reference evidence="1 2" key="1">
    <citation type="submission" date="2015-12" db="EMBL/GenBank/DDBJ databases">
        <title>Genome sequence of Corynebacterium AS 1.542.</title>
        <authorList>
            <person name="Yang J."/>
            <person name="Yang S."/>
        </authorList>
    </citation>
    <scope>NUCLEOTIDE SEQUENCE [LARGE SCALE GENOMIC DNA]</scope>
    <source>
        <strain evidence="1 2">AS 1.542</strain>
    </source>
</reference>
<gene>
    <name evidence="1" type="ORF">AUP69_11415</name>
</gene>